<dbReference type="SMART" id="SM01118">
    <property type="entry name" value="CYTH"/>
    <property type="match status" value="1"/>
</dbReference>
<keyword evidence="3" id="KW-1185">Reference proteome</keyword>
<proteinExistence type="predicted"/>
<dbReference type="RefSeq" id="WP_007622933.1">
    <property type="nucleotide sequence ID" value="NZ_BAEO01000055.1"/>
</dbReference>
<feature type="domain" description="CYTH" evidence="1">
    <location>
        <begin position="2"/>
        <end position="211"/>
    </location>
</feature>
<dbReference type="InterPro" id="IPR023577">
    <property type="entry name" value="CYTH_domain"/>
</dbReference>
<dbReference type="STRING" id="493475.GARC_3775"/>
<reference evidence="2 3" key="1">
    <citation type="journal article" date="2017" name="Antonie Van Leeuwenhoek">
        <title>Rhizobium rhizosphaerae sp. nov., a novel species isolated from rice rhizosphere.</title>
        <authorList>
            <person name="Zhao J.J."/>
            <person name="Zhang J."/>
            <person name="Zhang R.J."/>
            <person name="Zhang C.W."/>
            <person name="Yin H.Q."/>
            <person name="Zhang X.X."/>
        </authorList>
    </citation>
    <scope>NUCLEOTIDE SEQUENCE [LARGE SCALE GENOMIC DNA]</scope>
    <source>
        <strain evidence="2 3">BSs20135</strain>
    </source>
</reference>
<organism evidence="2 3">
    <name type="scientific">Paraglaciecola arctica BSs20135</name>
    <dbReference type="NCBI Taxonomy" id="493475"/>
    <lineage>
        <taxon>Bacteria</taxon>
        <taxon>Pseudomonadati</taxon>
        <taxon>Pseudomonadota</taxon>
        <taxon>Gammaproteobacteria</taxon>
        <taxon>Alteromonadales</taxon>
        <taxon>Alteromonadaceae</taxon>
        <taxon>Paraglaciecola</taxon>
    </lineage>
</organism>
<accession>K6XJ89</accession>
<dbReference type="Proteomes" id="UP000006327">
    <property type="component" value="Unassembled WGS sequence"/>
</dbReference>
<dbReference type="AlphaFoldDB" id="K6XJ89"/>
<sequence length="342" mass="38734">MEYEVELKLLTNEDAGEVIETKLLPQLNASVTKEALILTNHYFDTPDRRLRQHDIGLRIRGNNQKFEQTLKTAGKSIGGLHQRPEYNVYLDEAKNQNVKLPDLRLFPLSAWPKTIDVDDLQGKIETLFTTHFARKVYLLEFPNGDIVELVWDLGEVTSGDKSVPICEIELELKKGNTSALFDLAKRLVGLLPTSIGTDSKAARGYNLLDGLPVKKYLQYQQKQPENIQADATVVASLLTTLLQDFQMLSSEIRRQYSEGVANNIKQVLIALVENLAKFNQHFPCPPLNSIHIQLKTLVNGWSLVIQQNNKDAVCELLNQAQTTQLQLDIVQCLVERPWFSED</sequence>
<dbReference type="PROSITE" id="PS51707">
    <property type="entry name" value="CYTH"/>
    <property type="match status" value="1"/>
</dbReference>
<evidence type="ECO:0000259" key="1">
    <source>
        <dbReference type="PROSITE" id="PS51707"/>
    </source>
</evidence>
<dbReference type="SUPFAM" id="SSF55154">
    <property type="entry name" value="CYTH-like phosphatases"/>
    <property type="match status" value="1"/>
</dbReference>
<dbReference type="eggNOG" id="COG3025">
    <property type="taxonomic scope" value="Bacteria"/>
</dbReference>
<dbReference type="GO" id="GO:0050355">
    <property type="term" value="F:inorganic triphosphate phosphatase activity"/>
    <property type="evidence" value="ECO:0007669"/>
    <property type="project" value="InterPro"/>
</dbReference>
<evidence type="ECO:0000313" key="2">
    <source>
        <dbReference type="EMBL" id="GAC20729.1"/>
    </source>
</evidence>
<protein>
    <recommendedName>
        <fullName evidence="1">CYTH domain-containing protein</fullName>
    </recommendedName>
</protein>
<dbReference type="Gene3D" id="2.40.320.10">
    <property type="entry name" value="Hypothetical Protein Pfu-838710-001"/>
    <property type="match status" value="1"/>
</dbReference>
<dbReference type="PANTHER" id="PTHR39569:SF1">
    <property type="entry name" value="INORGANIC TRIPHOSPHATASE"/>
    <property type="match status" value="1"/>
</dbReference>
<dbReference type="OrthoDB" id="3034217at2"/>
<name>K6XJ89_9ALTE</name>
<evidence type="ECO:0000313" key="3">
    <source>
        <dbReference type="Proteomes" id="UP000006327"/>
    </source>
</evidence>
<gene>
    <name evidence="2" type="ORF">GARC_3775</name>
</gene>
<dbReference type="PANTHER" id="PTHR39569">
    <property type="entry name" value="INORGANIC TRIPHOSPHATASE"/>
    <property type="match status" value="1"/>
</dbReference>
<dbReference type="InterPro" id="IPR039013">
    <property type="entry name" value="YgiF"/>
</dbReference>
<dbReference type="InterPro" id="IPR033469">
    <property type="entry name" value="CYTH-like_dom_sf"/>
</dbReference>
<dbReference type="Pfam" id="PF01928">
    <property type="entry name" value="CYTH"/>
    <property type="match status" value="1"/>
</dbReference>
<dbReference type="CDD" id="cd07756">
    <property type="entry name" value="CYTH-like_Pase_CHAD"/>
    <property type="match status" value="1"/>
</dbReference>
<dbReference type="GO" id="GO:0046872">
    <property type="term" value="F:metal ion binding"/>
    <property type="evidence" value="ECO:0007669"/>
    <property type="project" value="TreeGrafter"/>
</dbReference>
<comment type="caution">
    <text evidence="2">The sequence shown here is derived from an EMBL/GenBank/DDBJ whole genome shotgun (WGS) entry which is preliminary data.</text>
</comment>
<dbReference type="EMBL" id="BAEO01000055">
    <property type="protein sequence ID" value="GAC20729.1"/>
    <property type="molecule type" value="Genomic_DNA"/>
</dbReference>